<dbReference type="InterPro" id="IPR027417">
    <property type="entry name" value="P-loop_NTPase"/>
</dbReference>
<reference evidence="2 3" key="1">
    <citation type="journal article" date="2015" name="Nature">
        <title>rRNA introns, odd ribosomes, and small enigmatic genomes across a large radiation of phyla.</title>
        <authorList>
            <person name="Brown C.T."/>
            <person name="Hug L.A."/>
            <person name="Thomas B.C."/>
            <person name="Sharon I."/>
            <person name="Castelle C.J."/>
            <person name="Singh A."/>
            <person name="Wilkins M.J."/>
            <person name="Williams K.H."/>
            <person name="Banfield J.F."/>
        </authorList>
    </citation>
    <scope>NUCLEOTIDE SEQUENCE [LARGE SCALE GENOMIC DNA]</scope>
</reference>
<dbReference type="Proteomes" id="UP000034617">
    <property type="component" value="Unassembled WGS sequence"/>
</dbReference>
<dbReference type="InterPro" id="IPR006935">
    <property type="entry name" value="Helicase/UvrB_N"/>
</dbReference>
<gene>
    <name evidence="2" type="ORF">UW22_C0003G0001</name>
</gene>
<dbReference type="GO" id="GO:0003677">
    <property type="term" value="F:DNA binding"/>
    <property type="evidence" value="ECO:0007669"/>
    <property type="project" value="InterPro"/>
</dbReference>
<evidence type="ECO:0000259" key="1">
    <source>
        <dbReference type="Pfam" id="PF04851"/>
    </source>
</evidence>
<accession>A0A0G1JU10</accession>
<dbReference type="GO" id="GO:0016787">
    <property type="term" value="F:hydrolase activity"/>
    <property type="evidence" value="ECO:0007669"/>
    <property type="project" value="InterPro"/>
</dbReference>
<protein>
    <recommendedName>
        <fullName evidence="1">Helicase/UvrB N-terminal domain-containing protein</fullName>
    </recommendedName>
</protein>
<feature type="domain" description="Helicase/UvrB N-terminal" evidence="1">
    <location>
        <begin position="1"/>
        <end position="132"/>
    </location>
</feature>
<dbReference type="Pfam" id="PF04851">
    <property type="entry name" value="ResIII"/>
    <property type="match status" value="1"/>
</dbReference>
<dbReference type="AlphaFoldDB" id="A0A0G1JU10"/>
<dbReference type="PATRIC" id="fig|1618447.3.peg.134"/>
<name>A0A0G1JU10_9BACT</name>
<evidence type="ECO:0000313" key="2">
    <source>
        <dbReference type="EMBL" id="KKT38959.1"/>
    </source>
</evidence>
<proteinExistence type="predicted"/>
<dbReference type="GO" id="GO:0005524">
    <property type="term" value="F:ATP binding"/>
    <property type="evidence" value="ECO:0007669"/>
    <property type="project" value="InterPro"/>
</dbReference>
<sequence>MELKEYQKEALKQIKSYFQLLDQEKESGNVKHASMDAWSALGLKKQYKERQNGLGRDLPNFCLKIPTGGGKTLLAVKSIDLVNTIYRKRNTGLVLWIVPSNQIYEQTIQNLRDREHPYRQHLDIASGGKTLILEKTDKFSQLDLEENLVILMLMLPSANRRTKETLRIFKDNGGFLSFFPPEDEVIRNEELLKRFPNLDFYGDKDGFWQRQVKTSLGNTLRISVSFGDG</sequence>
<dbReference type="EMBL" id="LCHM01000003">
    <property type="protein sequence ID" value="KKT38959.1"/>
    <property type="molecule type" value="Genomic_DNA"/>
</dbReference>
<dbReference type="Gene3D" id="3.40.50.300">
    <property type="entry name" value="P-loop containing nucleotide triphosphate hydrolases"/>
    <property type="match status" value="1"/>
</dbReference>
<evidence type="ECO:0000313" key="3">
    <source>
        <dbReference type="Proteomes" id="UP000034617"/>
    </source>
</evidence>
<dbReference type="SUPFAM" id="SSF52540">
    <property type="entry name" value="P-loop containing nucleoside triphosphate hydrolases"/>
    <property type="match status" value="1"/>
</dbReference>
<organism evidence="2 3">
    <name type="scientific">Candidatus Gottesmanbacteria bacterium GW2011_GWB1_44_11c</name>
    <dbReference type="NCBI Taxonomy" id="1618447"/>
    <lineage>
        <taxon>Bacteria</taxon>
        <taxon>Candidatus Gottesmaniibacteriota</taxon>
    </lineage>
</organism>
<comment type="caution">
    <text evidence="2">The sequence shown here is derived from an EMBL/GenBank/DDBJ whole genome shotgun (WGS) entry which is preliminary data.</text>
</comment>